<evidence type="ECO:0000313" key="11">
    <source>
        <dbReference type="EMBL" id="EDN96445.1"/>
    </source>
</evidence>
<dbReference type="OMA" id="NINCKQR"/>
<dbReference type="InterPro" id="IPR009000">
    <property type="entry name" value="Transl_B-barrel_sf"/>
</dbReference>
<keyword evidence="5" id="KW-0698">rRNA processing</keyword>
<comment type="similarity">
    <text evidence="2">Belongs to the NAF1 family.</text>
</comment>
<name>A7E7U3_SCLS1</name>
<dbReference type="Proteomes" id="UP000001312">
    <property type="component" value="Unassembled WGS sequence"/>
</dbReference>
<evidence type="ECO:0000256" key="4">
    <source>
        <dbReference type="ARBA" id="ARBA00022517"/>
    </source>
</evidence>
<dbReference type="STRING" id="665079.A7E7U3"/>
<dbReference type="InParanoid" id="A7E7U3"/>
<evidence type="ECO:0000256" key="7">
    <source>
        <dbReference type="ARBA" id="ARBA00022884"/>
    </source>
</evidence>
<feature type="compositionally biased region" description="Basic and acidic residues" evidence="10">
    <location>
        <begin position="166"/>
        <end position="175"/>
    </location>
</feature>
<dbReference type="InterPro" id="IPR038664">
    <property type="entry name" value="Gar1/Naf1_Cbf5-bd_sf"/>
</dbReference>
<protein>
    <recommendedName>
        <fullName evidence="3">H/ACA ribonucleoprotein complex non-core subunit NAF1</fullName>
    </recommendedName>
    <alternativeName>
        <fullName evidence="9">Nuclear assembly factor 1</fullName>
    </alternativeName>
</protein>
<accession>A7E7U3</accession>
<feature type="compositionally biased region" description="Low complexity" evidence="10">
    <location>
        <begin position="619"/>
        <end position="641"/>
    </location>
</feature>
<dbReference type="HOGENOM" id="CLU_012648_2_1_1"/>
<feature type="compositionally biased region" description="Acidic residues" evidence="10">
    <location>
        <begin position="441"/>
        <end position="454"/>
    </location>
</feature>
<keyword evidence="4" id="KW-0690">Ribosome biogenesis</keyword>
<feature type="region of interest" description="Disordered" evidence="10">
    <location>
        <begin position="226"/>
        <end position="309"/>
    </location>
</feature>
<feature type="compositionally biased region" description="Low complexity" evidence="10">
    <location>
        <begin position="649"/>
        <end position="662"/>
    </location>
</feature>
<keyword evidence="8" id="KW-0539">Nucleus</keyword>
<feature type="region of interest" description="Disordered" evidence="10">
    <location>
        <begin position="441"/>
        <end position="489"/>
    </location>
</feature>
<feature type="compositionally biased region" description="Basic residues" evidence="10">
    <location>
        <begin position="459"/>
        <end position="468"/>
    </location>
</feature>
<feature type="compositionally biased region" description="Polar residues" evidence="10">
    <location>
        <begin position="68"/>
        <end position="86"/>
    </location>
</feature>
<dbReference type="GO" id="GO:0006364">
    <property type="term" value="P:rRNA processing"/>
    <property type="evidence" value="ECO:0007669"/>
    <property type="project" value="UniProtKB-KW"/>
</dbReference>
<dbReference type="EMBL" id="CH476622">
    <property type="protein sequence ID" value="EDN96445.1"/>
    <property type="molecule type" value="Genomic_DNA"/>
</dbReference>
<dbReference type="GO" id="GO:0003723">
    <property type="term" value="F:RNA binding"/>
    <property type="evidence" value="ECO:0000318"/>
    <property type="project" value="GO_Central"/>
</dbReference>
<dbReference type="Gene3D" id="2.40.10.230">
    <property type="entry name" value="Probable tRNA pseudouridine synthase domain"/>
    <property type="match status" value="1"/>
</dbReference>
<feature type="compositionally biased region" description="Basic and acidic residues" evidence="10">
    <location>
        <begin position="539"/>
        <end position="562"/>
    </location>
</feature>
<dbReference type="GO" id="GO:0001522">
    <property type="term" value="P:pseudouridine synthesis"/>
    <property type="evidence" value="ECO:0007669"/>
    <property type="project" value="InterPro"/>
</dbReference>
<evidence type="ECO:0000256" key="8">
    <source>
        <dbReference type="ARBA" id="ARBA00023242"/>
    </source>
</evidence>
<dbReference type="AlphaFoldDB" id="A7E7U3"/>
<evidence type="ECO:0000256" key="6">
    <source>
        <dbReference type="ARBA" id="ARBA00022553"/>
    </source>
</evidence>
<reference evidence="12" key="1">
    <citation type="journal article" date="2011" name="PLoS Genet.">
        <title>Genomic analysis of the necrotrophic fungal pathogens Sclerotinia sclerotiorum and Botrytis cinerea.</title>
        <authorList>
            <person name="Amselem J."/>
            <person name="Cuomo C.A."/>
            <person name="van Kan J.A."/>
            <person name="Viaud M."/>
            <person name="Benito E.P."/>
            <person name="Couloux A."/>
            <person name="Coutinho P.M."/>
            <person name="de Vries R.P."/>
            <person name="Dyer P.S."/>
            <person name="Fillinger S."/>
            <person name="Fournier E."/>
            <person name="Gout L."/>
            <person name="Hahn M."/>
            <person name="Kohn L."/>
            <person name="Lapalu N."/>
            <person name="Plummer K.M."/>
            <person name="Pradier J.M."/>
            <person name="Quevillon E."/>
            <person name="Sharon A."/>
            <person name="Simon A."/>
            <person name="ten Have A."/>
            <person name="Tudzynski B."/>
            <person name="Tudzynski P."/>
            <person name="Wincker P."/>
            <person name="Andrew M."/>
            <person name="Anthouard V."/>
            <person name="Beever R.E."/>
            <person name="Beffa R."/>
            <person name="Benoit I."/>
            <person name="Bouzid O."/>
            <person name="Brault B."/>
            <person name="Chen Z."/>
            <person name="Choquer M."/>
            <person name="Collemare J."/>
            <person name="Cotton P."/>
            <person name="Danchin E.G."/>
            <person name="Da Silva C."/>
            <person name="Gautier A."/>
            <person name="Giraud C."/>
            <person name="Giraud T."/>
            <person name="Gonzalez C."/>
            <person name="Grossetete S."/>
            <person name="Guldener U."/>
            <person name="Henrissat B."/>
            <person name="Howlett B.J."/>
            <person name="Kodira C."/>
            <person name="Kretschmer M."/>
            <person name="Lappartient A."/>
            <person name="Leroch M."/>
            <person name="Levis C."/>
            <person name="Mauceli E."/>
            <person name="Neuveglise C."/>
            <person name="Oeser B."/>
            <person name="Pearson M."/>
            <person name="Poulain J."/>
            <person name="Poussereau N."/>
            <person name="Quesneville H."/>
            <person name="Rascle C."/>
            <person name="Schumacher J."/>
            <person name="Segurens B."/>
            <person name="Sexton A."/>
            <person name="Silva E."/>
            <person name="Sirven C."/>
            <person name="Soanes D.M."/>
            <person name="Talbot N.J."/>
            <person name="Templeton M."/>
            <person name="Yandava C."/>
            <person name="Yarden O."/>
            <person name="Zeng Q."/>
            <person name="Rollins J.A."/>
            <person name="Lebrun M.H."/>
            <person name="Dickman M."/>
        </authorList>
    </citation>
    <scope>NUCLEOTIDE SEQUENCE [LARGE SCALE GENOMIC DNA]</scope>
    <source>
        <strain evidence="12">ATCC 18683 / 1980 / Ss-1</strain>
    </source>
</reference>
<dbReference type="InterPro" id="IPR040309">
    <property type="entry name" value="Naf1"/>
</dbReference>
<comment type="subcellular location">
    <subcellularLocation>
        <location evidence="1">Nucleus</location>
    </subcellularLocation>
</comment>
<dbReference type="GO" id="GO:0000493">
    <property type="term" value="P:box H/ACA snoRNP assembly"/>
    <property type="evidence" value="ECO:0000318"/>
    <property type="project" value="GO_Central"/>
</dbReference>
<dbReference type="PANTHER" id="PTHR31633:SF1">
    <property type="entry name" value="H_ACA RIBONUCLEOPROTEIN COMPLEX NON-CORE SUBUNIT NAF1"/>
    <property type="match status" value="1"/>
</dbReference>
<feature type="compositionally biased region" description="Polar residues" evidence="10">
    <location>
        <begin position="95"/>
        <end position="115"/>
    </location>
</feature>
<feature type="compositionally biased region" description="Polar residues" evidence="10">
    <location>
        <begin position="1"/>
        <end position="34"/>
    </location>
</feature>
<keyword evidence="7" id="KW-0694">RNA-binding</keyword>
<dbReference type="eggNOG" id="KOG2236">
    <property type="taxonomic scope" value="Eukaryota"/>
</dbReference>
<dbReference type="PANTHER" id="PTHR31633">
    <property type="entry name" value="H/ACA RIBONUCLEOPROTEIN COMPLEX NON-CORE SUBUNIT NAF1"/>
    <property type="match status" value="1"/>
</dbReference>
<dbReference type="GeneID" id="5493825"/>
<evidence type="ECO:0000256" key="3">
    <source>
        <dbReference type="ARBA" id="ARBA00021438"/>
    </source>
</evidence>
<evidence type="ECO:0000256" key="5">
    <source>
        <dbReference type="ARBA" id="ARBA00022552"/>
    </source>
</evidence>
<gene>
    <name evidence="11" type="ORF">SS1G_01371</name>
</gene>
<feature type="compositionally biased region" description="Basic and acidic residues" evidence="10">
    <location>
        <begin position="125"/>
        <end position="149"/>
    </location>
</feature>
<feature type="region of interest" description="Disordered" evidence="10">
    <location>
        <begin position="1"/>
        <end position="205"/>
    </location>
</feature>
<evidence type="ECO:0000256" key="1">
    <source>
        <dbReference type="ARBA" id="ARBA00004123"/>
    </source>
</evidence>
<evidence type="ECO:0000256" key="9">
    <source>
        <dbReference type="ARBA" id="ARBA00076743"/>
    </source>
</evidence>
<feature type="compositionally biased region" description="Polar residues" evidence="10">
    <location>
        <begin position="581"/>
        <end position="592"/>
    </location>
</feature>
<dbReference type="SUPFAM" id="SSF50447">
    <property type="entry name" value="Translation proteins"/>
    <property type="match status" value="1"/>
</dbReference>
<dbReference type="GO" id="GO:0005634">
    <property type="term" value="C:nucleus"/>
    <property type="evidence" value="ECO:0007669"/>
    <property type="project" value="UniProtKB-SubCell"/>
</dbReference>
<dbReference type="RefSeq" id="XP_001597177.1">
    <property type="nucleotide sequence ID" value="XM_001597127.1"/>
</dbReference>
<keyword evidence="6" id="KW-0597">Phosphoprotein</keyword>
<dbReference type="GO" id="GO:0005732">
    <property type="term" value="C:sno(s)RNA-containing ribonucleoprotein complex"/>
    <property type="evidence" value="ECO:0000318"/>
    <property type="project" value="GO_Central"/>
</dbReference>
<feature type="compositionally biased region" description="Low complexity" evidence="10">
    <location>
        <begin position="246"/>
        <end position="260"/>
    </location>
</feature>
<dbReference type="InterPro" id="IPR007504">
    <property type="entry name" value="H/ACA_rnp_Gar1/Naf1"/>
</dbReference>
<feature type="compositionally biased region" description="Low complexity" evidence="10">
    <location>
        <begin position="474"/>
        <end position="489"/>
    </location>
</feature>
<evidence type="ECO:0000313" key="12">
    <source>
        <dbReference type="Proteomes" id="UP000001312"/>
    </source>
</evidence>
<dbReference type="FunFam" id="2.40.10.230:FF:000002">
    <property type="entry name" value="H/ACA ribonucleoprotein complex non-core subunit NAF1"/>
    <property type="match status" value="1"/>
</dbReference>
<dbReference type="Pfam" id="PF04410">
    <property type="entry name" value="Gar1"/>
    <property type="match status" value="1"/>
</dbReference>
<sequence>MNNSDSISVIPQEGENSQLQGGSDESAPSSSTFSGIPGLGRLGNAPKSESSKPCAGSETAENHVKESAASQEKLSEATDGQAQEDSTMADAKSFLQESATSTAHDATSEIPSQINDEALQVTGIDLKRTEKPIDSEMRQIPQEDAKVSTHDTNSNAMDAENLKPTTEPHLKKEVEAPSDEFLGPQPSTSDIQILKSHPDPPNLTHALEAMLGGLMHPAAVVADVSTTEDAPAAQATESEHPEWEVDSSPYESSSDSSSDSSSEDDSEDEDGENTYKLLSPEEQARILMEGDGGSDDEGTSKGAKGAGAQLRTKNEVPEEIIPKPDVTITPEMPITKLGDVEGVVDNIVLIKAFTTGEYQVLREESVLCLEDRSVIGVVSETLGRVEQPLYCVRFTNAAAIIEAGLSVGTTVYYSEQHSKYVFTQALKAYKGTDASNLYDEEVGDEEMEFSDDEKEAEHKRRIKQKKAEKRGGKAQQNGGHSHGGHASQQSYAADNGAVLNYDEAEDGPYKTLTRPSGFTGGASGGEAPQEGSQYNRANQRGDHVGRGRGRGRGDRGRVDRGRGRGRGGGNNDRSNGHPRGASSQANNTFSPQNPSPGLYNSQPASLPQKPNFLPPPPSSNIYSNPIQPQQYQSQQPQQYPSQQPPVWPMYPQGYQQPYQQPQPSFPPAQNNWPAKWIKSTRGKPMDPSGAAKWEWREQVMHVRLCMIVVSKNKIEPHFVDDAPDT</sequence>
<evidence type="ECO:0000256" key="2">
    <source>
        <dbReference type="ARBA" id="ARBA00009801"/>
    </source>
</evidence>
<feature type="compositionally biased region" description="Acidic residues" evidence="10">
    <location>
        <begin position="261"/>
        <end position="272"/>
    </location>
</feature>
<evidence type="ECO:0000256" key="10">
    <source>
        <dbReference type="SAM" id="MobiDB-lite"/>
    </source>
</evidence>
<keyword evidence="12" id="KW-1185">Reference proteome</keyword>
<proteinExistence type="inferred from homology"/>
<dbReference type="GO" id="GO:0042254">
    <property type="term" value="P:ribosome biogenesis"/>
    <property type="evidence" value="ECO:0000318"/>
    <property type="project" value="GO_Central"/>
</dbReference>
<feature type="region of interest" description="Disordered" evidence="10">
    <location>
        <begin position="506"/>
        <end position="665"/>
    </location>
</feature>
<organism evidence="11 12">
    <name type="scientific">Sclerotinia sclerotiorum (strain ATCC 18683 / 1980 / Ss-1)</name>
    <name type="common">White mold</name>
    <name type="synonym">Whetzelinia sclerotiorum</name>
    <dbReference type="NCBI Taxonomy" id="665079"/>
    <lineage>
        <taxon>Eukaryota</taxon>
        <taxon>Fungi</taxon>
        <taxon>Dikarya</taxon>
        <taxon>Ascomycota</taxon>
        <taxon>Pezizomycotina</taxon>
        <taxon>Leotiomycetes</taxon>
        <taxon>Helotiales</taxon>
        <taxon>Sclerotiniaceae</taxon>
        <taxon>Sclerotinia</taxon>
    </lineage>
</organism>
<dbReference type="KEGG" id="ssl:SS1G_01371"/>